<dbReference type="Pfam" id="PF13788">
    <property type="entry name" value="DUF4180"/>
    <property type="match status" value="1"/>
</dbReference>
<dbReference type="RefSeq" id="WP_076324227.1">
    <property type="nucleotide sequence ID" value="NZ_MRTF01000007.1"/>
</dbReference>
<name>A0A1R1AY93_PAELA</name>
<dbReference type="EMBL" id="MRTF01000007">
    <property type="protein sequence ID" value="OME90735.1"/>
    <property type="molecule type" value="Genomic_DNA"/>
</dbReference>
<dbReference type="STRING" id="1401.BK123_20445"/>
<feature type="domain" description="DUF4180" evidence="1">
    <location>
        <begin position="12"/>
        <end position="118"/>
    </location>
</feature>
<proteinExistence type="predicted"/>
<dbReference type="InterPro" id="IPR025438">
    <property type="entry name" value="DUF4180"/>
</dbReference>
<dbReference type="Proteomes" id="UP000187074">
    <property type="component" value="Unassembled WGS sequence"/>
</dbReference>
<accession>A0A1R1AY93</accession>
<sequence length="122" mass="13946">MDIEKVETDRGTIAVVSSNEILIKDVQSALDLMATVQYETGSHRLVMNQSIFSEAFFDLKTRLAGEILQKYINYHVKVAIIGNFSIYPSQSLQDFIYECNKGNDFFFLPSEQQGIERLSRLN</sequence>
<reference evidence="2 3" key="1">
    <citation type="submission" date="2016-11" db="EMBL/GenBank/DDBJ databases">
        <title>Paenibacillus species isolates.</title>
        <authorList>
            <person name="Beno S.M."/>
        </authorList>
    </citation>
    <scope>NUCLEOTIDE SEQUENCE [LARGE SCALE GENOMIC DNA]</scope>
    <source>
        <strain evidence="2 3">FSL F4-0100</strain>
    </source>
</reference>
<evidence type="ECO:0000259" key="1">
    <source>
        <dbReference type="Pfam" id="PF13788"/>
    </source>
</evidence>
<protein>
    <submittedName>
        <fullName evidence="2">Cytoplasmic protein</fullName>
    </submittedName>
</protein>
<gene>
    <name evidence="2" type="ORF">BK123_20445</name>
</gene>
<organism evidence="2 3">
    <name type="scientific">Paenibacillus lautus</name>
    <name type="common">Bacillus lautus</name>
    <dbReference type="NCBI Taxonomy" id="1401"/>
    <lineage>
        <taxon>Bacteria</taxon>
        <taxon>Bacillati</taxon>
        <taxon>Bacillota</taxon>
        <taxon>Bacilli</taxon>
        <taxon>Bacillales</taxon>
        <taxon>Paenibacillaceae</taxon>
        <taxon>Paenibacillus</taxon>
    </lineage>
</organism>
<dbReference type="AlphaFoldDB" id="A0A1R1AY93"/>
<comment type="caution">
    <text evidence="2">The sequence shown here is derived from an EMBL/GenBank/DDBJ whole genome shotgun (WGS) entry which is preliminary data.</text>
</comment>
<evidence type="ECO:0000313" key="3">
    <source>
        <dbReference type="Proteomes" id="UP000187074"/>
    </source>
</evidence>
<dbReference type="OrthoDB" id="8595425at2"/>
<evidence type="ECO:0000313" key="2">
    <source>
        <dbReference type="EMBL" id="OME90735.1"/>
    </source>
</evidence>